<dbReference type="RefSeq" id="WP_344940678.1">
    <property type="nucleotide sequence ID" value="NZ_BAAAZG010000001.1"/>
</dbReference>
<feature type="domain" description="DhaL" evidence="3">
    <location>
        <begin position="6"/>
        <end position="194"/>
    </location>
</feature>
<name>A0ABP7V475_9ACTN</name>
<dbReference type="InterPro" id="IPR036117">
    <property type="entry name" value="DhaL_dom_sf"/>
</dbReference>
<dbReference type="PROSITE" id="PS51480">
    <property type="entry name" value="DHAL"/>
    <property type="match status" value="1"/>
</dbReference>
<dbReference type="Pfam" id="PF02734">
    <property type="entry name" value="Dak2"/>
    <property type="match status" value="1"/>
</dbReference>
<dbReference type="InterPro" id="IPR050861">
    <property type="entry name" value="Dihydroxyacetone_Kinase"/>
</dbReference>
<protein>
    <recommendedName>
        <fullName evidence="3">DhaL domain-containing protein</fullName>
    </recommendedName>
</protein>
<accession>A0ABP7V475</accession>
<evidence type="ECO:0000313" key="4">
    <source>
        <dbReference type="EMBL" id="GAA4058203.1"/>
    </source>
</evidence>
<dbReference type="PANTHER" id="PTHR28629:SF4">
    <property type="entry name" value="TRIOKINASE_FMN CYCLASE"/>
    <property type="match status" value="1"/>
</dbReference>
<dbReference type="SMART" id="SM01120">
    <property type="entry name" value="Dak2"/>
    <property type="match status" value="1"/>
</dbReference>
<sequence>MPATDVDQEAVLRRYAAAAEDAHAELTALDRHSGDGDFGDNLRGGLRDAVAAFERSGGSAFTVLGTVFLDEVGGTSGPLLGLLFTEIARALESGAGVSAWAEGAAAGLAAIQRVGEAKVGDRTLVDALAPAVDALREGGDDAFAAAARAAADGAARTAELRARMGRASYIGDRVKGEPDPGAVGVALLFWAVATAADPSADVPAPVRSL</sequence>
<evidence type="ECO:0000256" key="2">
    <source>
        <dbReference type="ARBA" id="ARBA00022777"/>
    </source>
</evidence>
<organism evidence="4 5">
    <name type="scientific">Actinomadura miaoliensis</name>
    <dbReference type="NCBI Taxonomy" id="430685"/>
    <lineage>
        <taxon>Bacteria</taxon>
        <taxon>Bacillati</taxon>
        <taxon>Actinomycetota</taxon>
        <taxon>Actinomycetes</taxon>
        <taxon>Streptosporangiales</taxon>
        <taxon>Thermomonosporaceae</taxon>
        <taxon>Actinomadura</taxon>
    </lineage>
</organism>
<proteinExistence type="predicted"/>
<dbReference type="PANTHER" id="PTHR28629">
    <property type="entry name" value="TRIOKINASE/FMN CYCLASE"/>
    <property type="match status" value="1"/>
</dbReference>
<dbReference type="EMBL" id="BAAAZG010000001">
    <property type="protein sequence ID" value="GAA4058203.1"/>
    <property type="molecule type" value="Genomic_DNA"/>
</dbReference>
<comment type="caution">
    <text evidence="4">The sequence shown here is derived from an EMBL/GenBank/DDBJ whole genome shotgun (WGS) entry which is preliminary data.</text>
</comment>
<dbReference type="Proteomes" id="UP001500683">
    <property type="component" value="Unassembled WGS sequence"/>
</dbReference>
<dbReference type="SUPFAM" id="SSF101473">
    <property type="entry name" value="DhaL-like"/>
    <property type="match status" value="1"/>
</dbReference>
<dbReference type="Gene3D" id="1.25.40.340">
    <property type="match status" value="1"/>
</dbReference>
<evidence type="ECO:0000259" key="3">
    <source>
        <dbReference type="PROSITE" id="PS51480"/>
    </source>
</evidence>
<keyword evidence="2" id="KW-0418">Kinase</keyword>
<keyword evidence="1" id="KW-0808">Transferase</keyword>
<evidence type="ECO:0000313" key="5">
    <source>
        <dbReference type="Proteomes" id="UP001500683"/>
    </source>
</evidence>
<reference evidence="5" key="1">
    <citation type="journal article" date="2019" name="Int. J. Syst. Evol. Microbiol.">
        <title>The Global Catalogue of Microorganisms (GCM) 10K type strain sequencing project: providing services to taxonomists for standard genome sequencing and annotation.</title>
        <authorList>
            <consortium name="The Broad Institute Genomics Platform"/>
            <consortium name="The Broad Institute Genome Sequencing Center for Infectious Disease"/>
            <person name="Wu L."/>
            <person name="Ma J."/>
        </authorList>
    </citation>
    <scope>NUCLEOTIDE SEQUENCE [LARGE SCALE GENOMIC DNA]</scope>
    <source>
        <strain evidence="5">JCM 16702</strain>
    </source>
</reference>
<gene>
    <name evidence="4" type="ORF">GCM10022214_07930</name>
</gene>
<dbReference type="InterPro" id="IPR004007">
    <property type="entry name" value="DhaL_dom"/>
</dbReference>
<evidence type="ECO:0000256" key="1">
    <source>
        <dbReference type="ARBA" id="ARBA00022679"/>
    </source>
</evidence>
<keyword evidence="5" id="KW-1185">Reference proteome</keyword>